<keyword evidence="2" id="KW-0678">Repressor</keyword>
<comment type="cofactor">
    <cofactor evidence="7">
        <name>Zn(2+)</name>
        <dbReference type="ChEBI" id="CHEBI:29105"/>
    </cofactor>
    <text evidence="7">Binds 1 zinc ion per subunit.</text>
</comment>
<dbReference type="Gene3D" id="3.30.1490.190">
    <property type="match status" value="1"/>
</dbReference>
<evidence type="ECO:0000256" key="4">
    <source>
        <dbReference type="ARBA" id="ARBA00023015"/>
    </source>
</evidence>
<organism evidence="8 9">
    <name type="scientific">Candidatus Staskawiczbacteria bacterium RIFOXYD1_FULL_32_13</name>
    <dbReference type="NCBI Taxonomy" id="1802234"/>
    <lineage>
        <taxon>Bacteria</taxon>
        <taxon>Candidatus Staskawicziibacteriota</taxon>
    </lineage>
</organism>
<dbReference type="AlphaFoldDB" id="A0A1G2JJY5"/>
<gene>
    <name evidence="8" type="ORF">A2561_04240</name>
</gene>
<feature type="binding site" evidence="7">
    <location>
        <position position="87"/>
    </location>
    <ligand>
        <name>Zn(2+)</name>
        <dbReference type="ChEBI" id="CHEBI:29105"/>
    </ligand>
</feature>
<keyword evidence="4" id="KW-0805">Transcription regulation</keyword>
<dbReference type="CDD" id="cd07153">
    <property type="entry name" value="Fur_like"/>
    <property type="match status" value="1"/>
</dbReference>
<keyword evidence="7" id="KW-0479">Metal-binding</keyword>
<sequence length="132" mass="15228">MVKTIKNILERTTSQKRIILNYLKGVKTHPTADDVYREVRKKLPQISQATVYRILNNLKDKNEAQIILSKNTAHFDGDISMHAHFICNKCEGVYDILNECSNCSVIKNQKIKVGKINGYMIYFYGICNKCKK</sequence>
<dbReference type="InterPro" id="IPR036390">
    <property type="entry name" value="WH_DNA-bd_sf"/>
</dbReference>
<dbReference type="GO" id="GO:0045892">
    <property type="term" value="P:negative regulation of DNA-templated transcription"/>
    <property type="evidence" value="ECO:0007669"/>
    <property type="project" value="TreeGrafter"/>
</dbReference>
<dbReference type="SUPFAM" id="SSF46785">
    <property type="entry name" value="Winged helix' DNA-binding domain"/>
    <property type="match status" value="1"/>
</dbReference>
<dbReference type="InterPro" id="IPR043135">
    <property type="entry name" value="Fur_C"/>
</dbReference>
<dbReference type="Gene3D" id="1.10.10.10">
    <property type="entry name" value="Winged helix-like DNA-binding domain superfamily/Winged helix DNA-binding domain"/>
    <property type="match status" value="1"/>
</dbReference>
<protein>
    <recommendedName>
        <fullName evidence="10">Transcriptional repressor</fullName>
    </recommendedName>
</protein>
<feature type="binding site" evidence="7">
    <location>
        <position position="130"/>
    </location>
    <ligand>
        <name>Zn(2+)</name>
        <dbReference type="ChEBI" id="CHEBI:29105"/>
    </ligand>
</feature>
<evidence type="ECO:0000256" key="5">
    <source>
        <dbReference type="ARBA" id="ARBA00023125"/>
    </source>
</evidence>
<evidence type="ECO:0000313" key="9">
    <source>
        <dbReference type="Proteomes" id="UP000178935"/>
    </source>
</evidence>
<dbReference type="Proteomes" id="UP000178935">
    <property type="component" value="Unassembled WGS sequence"/>
</dbReference>
<dbReference type="GO" id="GO:0003700">
    <property type="term" value="F:DNA-binding transcription factor activity"/>
    <property type="evidence" value="ECO:0007669"/>
    <property type="project" value="InterPro"/>
</dbReference>
<dbReference type="GO" id="GO:1900376">
    <property type="term" value="P:regulation of secondary metabolite biosynthetic process"/>
    <property type="evidence" value="ECO:0007669"/>
    <property type="project" value="TreeGrafter"/>
</dbReference>
<evidence type="ECO:0000256" key="2">
    <source>
        <dbReference type="ARBA" id="ARBA00022491"/>
    </source>
</evidence>
<keyword evidence="3 7" id="KW-0862">Zinc</keyword>
<name>A0A1G2JJY5_9BACT</name>
<comment type="caution">
    <text evidence="8">The sequence shown here is derived from an EMBL/GenBank/DDBJ whole genome shotgun (WGS) entry which is preliminary data.</text>
</comment>
<evidence type="ECO:0000256" key="1">
    <source>
        <dbReference type="ARBA" id="ARBA00007957"/>
    </source>
</evidence>
<comment type="similarity">
    <text evidence="1">Belongs to the Fur family.</text>
</comment>
<keyword evidence="6" id="KW-0804">Transcription</keyword>
<dbReference type="EMBL" id="MHPU01000043">
    <property type="protein sequence ID" value="OGZ87445.1"/>
    <property type="molecule type" value="Genomic_DNA"/>
</dbReference>
<evidence type="ECO:0000256" key="3">
    <source>
        <dbReference type="ARBA" id="ARBA00022833"/>
    </source>
</evidence>
<evidence type="ECO:0008006" key="10">
    <source>
        <dbReference type="Google" id="ProtNLM"/>
    </source>
</evidence>
<evidence type="ECO:0000256" key="6">
    <source>
        <dbReference type="ARBA" id="ARBA00023163"/>
    </source>
</evidence>
<keyword evidence="5" id="KW-0238">DNA-binding</keyword>
<dbReference type="PANTHER" id="PTHR33202:SF7">
    <property type="entry name" value="FERRIC UPTAKE REGULATION PROTEIN"/>
    <property type="match status" value="1"/>
</dbReference>
<dbReference type="GO" id="GO:0000976">
    <property type="term" value="F:transcription cis-regulatory region binding"/>
    <property type="evidence" value="ECO:0007669"/>
    <property type="project" value="TreeGrafter"/>
</dbReference>
<feature type="binding site" evidence="7">
    <location>
        <position position="127"/>
    </location>
    <ligand>
        <name>Zn(2+)</name>
        <dbReference type="ChEBI" id="CHEBI:29105"/>
    </ligand>
</feature>
<evidence type="ECO:0000313" key="8">
    <source>
        <dbReference type="EMBL" id="OGZ87445.1"/>
    </source>
</evidence>
<dbReference type="InterPro" id="IPR002481">
    <property type="entry name" value="FUR"/>
</dbReference>
<dbReference type="PANTHER" id="PTHR33202">
    <property type="entry name" value="ZINC UPTAKE REGULATION PROTEIN"/>
    <property type="match status" value="1"/>
</dbReference>
<dbReference type="Pfam" id="PF01475">
    <property type="entry name" value="FUR"/>
    <property type="match status" value="1"/>
</dbReference>
<evidence type="ECO:0000256" key="7">
    <source>
        <dbReference type="PIRSR" id="PIRSR602481-1"/>
    </source>
</evidence>
<proteinExistence type="inferred from homology"/>
<dbReference type="InterPro" id="IPR036388">
    <property type="entry name" value="WH-like_DNA-bd_sf"/>
</dbReference>
<dbReference type="GO" id="GO:0008270">
    <property type="term" value="F:zinc ion binding"/>
    <property type="evidence" value="ECO:0007669"/>
    <property type="project" value="TreeGrafter"/>
</dbReference>
<feature type="binding site" evidence="7">
    <location>
        <position position="90"/>
    </location>
    <ligand>
        <name>Zn(2+)</name>
        <dbReference type="ChEBI" id="CHEBI:29105"/>
    </ligand>
</feature>
<reference evidence="8 9" key="1">
    <citation type="journal article" date="2016" name="Nat. Commun.">
        <title>Thousands of microbial genomes shed light on interconnected biogeochemical processes in an aquifer system.</title>
        <authorList>
            <person name="Anantharaman K."/>
            <person name="Brown C.T."/>
            <person name="Hug L.A."/>
            <person name="Sharon I."/>
            <person name="Castelle C.J."/>
            <person name="Probst A.J."/>
            <person name="Thomas B.C."/>
            <person name="Singh A."/>
            <person name="Wilkins M.J."/>
            <person name="Karaoz U."/>
            <person name="Brodie E.L."/>
            <person name="Williams K.H."/>
            <person name="Hubbard S.S."/>
            <person name="Banfield J.F."/>
        </authorList>
    </citation>
    <scope>NUCLEOTIDE SEQUENCE [LARGE SCALE GENOMIC DNA]</scope>
</reference>
<accession>A0A1G2JJY5</accession>